<dbReference type="Gene3D" id="3.80.10.10">
    <property type="entry name" value="Ribonuclease Inhibitor"/>
    <property type="match status" value="1"/>
</dbReference>
<dbReference type="EMBL" id="JBBXMP010000018">
    <property type="protein sequence ID" value="KAL0068428.1"/>
    <property type="molecule type" value="Genomic_DNA"/>
</dbReference>
<feature type="compositionally biased region" description="Polar residues" evidence="1">
    <location>
        <begin position="375"/>
        <end position="387"/>
    </location>
</feature>
<proteinExistence type="predicted"/>
<name>A0ABR3A455_9AGAR</name>
<dbReference type="SUPFAM" id="SSF52047">
    <property type="entry name" value="RNI-like"/>
    <property type="match status" value="1"/>
</dbReference>
<accession>A0ABR3A455</accession>
<keyword evidence="3" id="KW-1185">Reference proteome</keyword>
<gene>
    <name evidence="2" type="ORF">AAF712_004506</name>
</gene>
<feature type="region of interest" description="Disordered" evidence="1">
    <location>
        <begin position="375"/>
        <end position="397"/>
    </location>
</feature>
<dbReference type="Proteomes" id="UP001437256">
    <property type="component" value="Unassembled WGS sequence"/>
</dbReference>
<dbReference type="InterPro" id="IPR032675">
    <property type="entry name" value="LRR_dom_sf"/>
</dbReference>
<evidence type="ECO:0000313" key="3">
    <source>
        <dbReference type="Proteomes" id="UP001437256"/>
    </source>
</evidence>
<evidence type="ECO:0000313" key="2">
    <source>
        <dbReference type="EMBL" id="KAL0068428.1"/>
    </source>
</evidence>
<evidence type="ECO:0000256" key="1">
    <source>
        <dbReference type="SAM" id="MobiDB-lite"/>
    </source>
</evidence>
<evidence type="ECO:0008006" key="4">
    <source>
        <dbReference type="Google" id="ProtNLM"/>
    </source>
</evidence>
<comment type="caution">
    <text evidence="2">The sequence shown here is derived from an EMBL/GenBank/DDBJ whole genome shotgun (WGS) entry which is preliminary data.</text>
</comment>
<protein>
    <recommendedName>
        <fullName evidence="4">F-box domain-containing protein</fullName>
    </recommendedName>
</protein>
<reference evidence="2 3" key="1">
    <citation type="submission" date="2024-05" db="EMBL/GenBank/DDBJ databases">
        <title>A draft genome resource for the thread blight pathogen Marasmius tenuissimus strain MS-2.</title>
        <authorList>
            <person name="Yulfo-Soto G.E."/>
            <person name="Baruah I.K."/>
            <person name="Amoako-Attah I."/>
            <person name="Bukari Y."/>
            <person name="Meinhardt L.W."/>
            <person name="Bailey B.A."/>
            <person name="Cohen S.P."/>
        </authorList>
    </citation>
    <scope>NUCLEOTIDE SEQUENCE [LARGE SCALE GENOMIC DNA]</scope>
    <source>
        <strain evidence="2 3">MS-2</strain>
    </source>
</reference>
<sequence length="521" mass="57560">MHVCRLWRMIAGDTPTLWSKPNLSWPKLAWEMISYSRSVPLEIEWSPQHPPIQPSHLALLLEIMGQGSRISHLGLVFRSASYLTTLLAKMIHPAPHLHSVRLDTEYSTDSFTIPENFLGKHAPRLVHFEVRGCNIPWRSPVLHNLATLSVGRINLSSASASLEDIAVTLQAATALEVVEISDFLLSHTNVTLPQGMEIELPRLKHLYLSSRGAVLAALLHHMSFPASTTMHLATVDCAEDSLVDYLSSVFSDVSTTPNHPRTVKTLVLDHHDDSTFSLRAWDVGVGRPELSPPHLRCHLGKDQLNDALVPHLLERLSPGLGQLVDLEILHIGLSVFPEEVMAHSFGNCSSLHTIVIQGLCASDIIFSLSHTLPSLSETSVDPTGNLDSKNREPPRNAPALVYPELKTLAISDVNFDGLMSPLIESLRRRTECGSPIGEVDLGCCRHLRRDDVGRLRDEVDTNVVWDGNELGADDSDDSDDPEKFAPYITYAPYGTYAPYLYGDELYAGELDAGDHDSDAEF</sequence>
<organism evidence="2 3">
    <name type="scientific">Marasmius tenuissimus</name>
    <dbReference type="NCBI Taxonomy" id="585030"/>
    <lineage>
        <taxon>Eukaryota</taxon>
        <taxon>Fungi</taxon>
        <taxon>Dikarya</taxon>
        <taxon>Basidiomycota</taxon>
        <taxon>Agaricomycotina</taxon>
        <taxon>Agaricomycetes</taxon>
        <taxon>Agaricomycetidae</taxon>
        <taxon>Agaricales</taxon>
        <taxon>Marasmiineae</taxon>
        <taxon>Marasmiaceae</taxon>
        <taxon>Marasmius</taxon>
    </lineage>
</organism>